<dbReference type="PANTHER" id="PTHR43798">
    <property type="entry name" value="MONOACYLGLYCEROL LIPASE"/>
    <property type="match status" value="1"/>
</dbReference>
<name>A0A7R9HSG1_9NEOP</name>
<organism evidence="9">
    <name type="scientific">Timema monikensis</name>
    <dbReference type="NCBI Taxonomy" id="170555"/>
    <lineage>
        <taxon>Eukaryota</taxon>
        <taxon>Metazoa</taxon>
        <taxon>Ecdysozoa</taxon>
        <taxon>Arthropoda</taxon>
        <taxon>Hexapoda</taxon>
        <taxon>Insecta</taxon>
        <taxon>Pterygota</taxon>
        <taxon>Neoptera</taxon>
        <taxon>Polyneoptera</taxon>
        <taxon>Phasmatodea</taxon>
        <taxon>Timematodea</taxon>
        <taxon>Timematoidea</taxon>
        <taxon>Timematidae</taxon>
        <taxon>Timema</taxon>
    </lineage>
</organism>
<dbReference type="GO" id="GO:0005765">
    <property type="term" value="C:lysosomal membrane"/>
    <property type="evidence" value="ECO:0007669"/>
    <property type="project" value="UniProtKB-SubCell"/>
</dbReference>
<accession>A0A7R9HSG1</accession>
<dbReference type="GO" id="GO:0046464">
    <property type="term" value="P:acylglycerol catabolic process"/>
    <property type="evidence" value="ECO:0007669"/>
    <property type="project" value="TreeGrafter"/>
</dbReference>
<dbReference type="GO" id="GO:0031966">
    <property type="term" value="C:mitochondrial membrane"/>
    <property type="evidence" value="ECO:0007669"/>
    <property type="project" value="UniProtKB-SubCell"/>
</dbReference>
<dbReference type="SUPFAM" id="SSF53474">
    <property type="entry name" value="alpha/beta-Hydrolases"/>
    <property type="match status" value="1"/>
</dbReference>
<evidence type="ECO:0000256" key="1">
    <source>
        <dbReference type="ARBA" id="ARBA00001613"/>
    </source>
</evidence>
<evidence type="ECO:0000256" key="6">
    <source>
        <dbReference type="ARBA" id="ARBA00047662"/>
    </source>
</evidence>
<dbReference type="Gene3D" id="3.40.50.1820">
    <property type="entry name" value="alpha/beta hydrolase"/>
    <property type="match status" value="1"/>
</dbReference>
<protein>
    <recommendedName>
        <fullName evidence="2">acylglycerol lipase</fullName>
        <ecNumber evidence="2">3.1.1.23</ecNumber>
    </recommendedName>
</protein>
<dbReference type="PANTHER" id="PTHR43798:SF5">
    <property type="entry name" value="MONOACYLGLYCEROL LIPASE ABHD6"/>
    <property type="match status" value="1"/>
</dbReference>
<evidence type="ECO:0000256" key="5">
    <source>
        <dbReference type="ARBA" id="ARBA00046308"/>
    </source>
</evidence>
<evidence type="ECO:0000256" key="4">
    <source>
        <dbReference type="ARBA" id="ARBA00037874"/>
    </source>
</evidence>
<sequence length="459" mass="51634">MNSHSWVESTLNYLSQMLRPCLGYLPFIQRQHQVHPEIDKPANSKFVRLTSQRRVRVVHIVNNNTTECAHVMRLSEINVRKSNISTVHSDNRCPSLISAKTMQSNSSETLEDYWFTRWSRPLTSFESCNCSFRKSGRSLVRDSTFSKHIIIESKENFHEINVSGSVKYSRKGFVGNISLLEDYVENLLHKTLTEVFVQLSRHKNISGNFDNIHSEKSSMKIQNIGDVTVGCINPSFVGSVSEPDVLDFEGLTQIFQVEQDGLLTCKTNDSVTSTCALIMSPHASSQNGQTEYKKHSSIVIFEEDKCESAHTVLLATVSNPNDAALQTKELANSTMVTNSSREANEFNIEEESQNLNVEIRKKKCTHDNKTKLKPLLYFLHGVGSSADLWTGLVHHFTKAGFECVAPDMLGHGYSSAPDQASAYTFTLMLKDALDIFDHYVGSRKCVVIGHAYGYVLYDI</sequence>
<dbReference type="InterPro" id="IPR050266">
    <property type="entry name" value="AB_hydrolase_sf"/>
</dbReference>
<comment type="catalytic activity">
    <reaction evidence="6">
        <text>1-dodecanoylglycerol + H2O = dodecanoate + glycerol + H(+)</text>
        <dbReference type="Rhea" id="RHEA:44316"/>
        <dbReference type="ChEBI" id="CHEBI:15377"/>
        <dbReference type="ChEBI" id="CHEBI:15378"/>
        <dbReference type="ChEBI" id="CHEBI:17754"/>
        <dbReference type="ChEBI" id="CHEBI:18262"/>
        <dbReference type="ChEBI" id="CHEBI:75539"/>
    </reaction>
</comment>
<reference evidence="9" key="1">
    <citation type="submission" date="2020-11" db="EMBL/GenBank/DDBJ databases">
        <authorList>
            <person name="Tran Van P."/>
        </authorList>
    </citation>
    <scope>NUCLEOTIDE SEQUENCE</scope>
</reference>
<evidence type="ECO:0000259" key="8">
    <source>
        <dbReference type="Pfam" id="PF00561"/>
    </source>
</evidence>
<dbReference type="EMBL" id="OB796494">
    <property type="protein sequence ID" value="CAD7433495.1"/>
    <property type="molecule type" value="Genomic_DNA"/>
</dbReference>
<evidence type="ECO:0000256" key="7">
    <source>
        <dbReference type="ARBA" id="ARBA00049568"/>
    </source>
</evidence>
<dbReference type="EC" id="3.1.1.23" evidence="2"/>
<dbReference type="GO" id="GO:0047372">
    <property type="term" value="F:monoacylglycerol lipase activity"/>
    <property type="evidence" value="ECO:0007669"/>
    <property type="project" value="UniProtKB-EC"/>
</dbReference>
<dbReference type="GO" id="GO:0031902">
    <property type="term" value="C:late endosome membrane"/>
    <property type="evidence" value="ECO:0007669"/>
    <property type="project" value="UniProtKB-SubCell"/>
</dbReference>
<comment type="catalytic activity">
    <reaction evidence="1">
        <text>Hydrolyzes glycerol monoesters of long-chain fatty acids.</text>
        <dbReference type="EC" id="3.1.1.23"/>
    </reaction>
</comment>
<comment type="subcellular location">
    <subcellularLocation>
        <location evidence="3">Late endosome membrane</location>
        <topology evidence="3">Single-pass type II membrane protein</topology>
    </subcellularLocation>
    <subcellularLocation>
        <location evidence="4">Lysosome membrane</location>
        <topology evidence="4">Single-pass type II membrane protein</topology>
    </subcellularLocation>
    <subcellularLocation>
        <location evidence="5">Mitochondrion membrane</location>
        <topology evidence="5">Single-pass type II membrane protein</topology>
    </subcellularLocation>
</comment>
<gene>
    <name evidence="9" type="ORF">TMSB3V08_LOCUS10169</name>
</gene>
<comment type="function">
    <text evidence="7">Lipase that preferentially hydrolysis medium-chain saturated monoacylglycerols including 2-arachidonoylglycerol. Through 2-arachidonoylglycerol degradation may regulate endocannabinoid signaling pathways. Also has a lysophosphatidyl lipase activity with a preference for lysophosphatidylglycerol among other lysophospholipids. Also able to degrade bis(monoacylglycero)phosphate (BMP) and constitutes the major enzyme for BMP catabolism. BMP, also known as lysobisphosphatidic acid, is enriched in late endosomes and lysosomes and plays a key role in the formation of intraluminal vesicles and in lipid sorting.</text>
</comment>
<dbReference type="AlphaFoldDB" id="A0A7R9HSG1"/>
<dbReference type="InterPro" id="IPR029058">
    <property type="entry name" value="AB_hydrolase_fold"/>
</dbReference>
<evidence type="ECO:0000256" key="2">
    <source>
        <dbReference type="ARBA" id="ARBA00013254"/>
    </source>
</evidence>
<dbReference type="Pfam" id="PF00561">
    <property type="entry name" value="Abhydrolase_1"/>
    <property type="match status" value="1"/>
</dbReference>
<proteinExistence type="predicted"/>
<evidence type="ECO:0000256" key="3">
    <source>
        <dbReference type="ARBA" id="ARBA00037797"/>
    </source>
</evidence>
<evidence type="ECO:0000313" key="9">
    <source>
        <dbReference type="EMBL" id="CAD7433495.1"/>
    </source>
</evidence>
<dbReference type="InterPro" id="IPR000073">
    <property type="entry name" value="AB_hydrolase_1"/>
</dbReference>
<feature type="domain" description="AB hydrolase-1" evidence="8">
    <location>
        <begin position="374"/>
        <end position="453"/>
    </location>
</feature>